<feature type="compositionally biased region" description="Low complexity" evidence="1">
    <location>
        <begin position="961"/>
        <end position="983"/>
    </location>
</feature>
<feature type="region of interest" description="Disordered" evidence="1">
    <location>
        <begin position="1351"/>
        <end position="1426"/>
    </location>
</feature>
<feature type="compositionally biased region" description="Basic and acidic residues" evidence="1">
    <location>
        <begin position="949"/>
        <end position="959"/>
    </location>
</feature>
<proteinExistence type="predicted"/>
<comment type="caution">
    <text evidence="2">The sequence shown here is derived from an EMBL/GenBank/DDBJ whole genome shotgun (WGS) entry which is preliminary data.</text>
</comment>
<feature type="compositionally biased region" description="Gly residues" evidence="1">
    <location>
        <begin position="459"/>
        <end position="471"/>
    </location>
</feature>
<feature type="compositionally biased region" description="Gly residues" evidence="1">
    <location>
        <begin position="927"/>
        <end position="948"/>
    </location>
</feature>
<feature type="compositionally biased region" description="Gly residues" evidence="1">
    <location>
        <begin position="1125"/>
        <end position="1139"/>
    </location>
</feature>
<feature type="region of interest" description="Disordered" evidence="1">
    <location>
        <begin position="89"/>
        <end position="115"/>
    </location>
</feature>
<feature type="compositionally biased region" description="Low complexity" evidence="1">
    <location>
        <begin position="1228"/>
        <end position="1238"/>
    </location>
</feature>
<feature type="region of interest" description="Disordered" evidence="1">
    <location>
        <begin position="1280"/>
        <end position="1334"/>
    </location>
</feature>
<feature type="compositionally biased region" description="Gly residues" evidence="1">
    <location>
        <begin position="1496"/>
        <end position="1508"/>
    </location>
</feature>
<feature type="region of interest" description="Disordered" evidence="1">
    <location>
        <begin position="1118"/>
        <end position="1147"/>
    </location>
</feature>
<feature type="compositionally biased region" description="Low complexity" evidence="1">
    <location>
        <begin position="1034"/>
        <end position="1050"/>
    </location>
</feature>
<name>A0A8J4B400_9CHLO</name>
<evidence type="ECO:0000256" key="1">
    <source>
        <dbReference type="SAM" id="MobiDB-lite"/>
    </source>
</evidence>
<feature type="compositionally biased region" description="Polar residues" evidence="1">
    <location>
        <begin position="1010"/>
        <end position="1021"/>
    </location>
</feature>
<feature type="region of interest" description="Disordered" evidence="1">
    <location>
        <begin position="560"/>
        <end position="581"/>
    </location>
</feature>
<dbReference type="Proteomes" id="UP000747399">
    <property type="component" value="Unassembled WGS sequence"/>
</dbReference>
<feature type="compositionally biased region" description="Polar residues" evidence="1">
    <location>
        <begin position="1379"/>
        <end position="1389"/>
    </location>
</feature>
<feature type="compositionally biased region" description="Basic and acidic residues" evidence="1">
    <location>
        <begin position="1722"/>
        <end position="1741"/>
    </location>
</feature>
<sequence length="1764" mass="183281">MQSLAPIITVPRRFWDREYGGCPLPKAVTVTFEVAGQPVDDVSAHGYVSVAEDSELRLSGLWAVSQDRFPGHLVFGWSRVGDDTIMLQLQPPDSADEQGPGIDRKRQAPTDLSEPQAKLQALSARLALDWDSLREPAGTGLMLDWRPEGRDGARLAAEQTQRLVTPSALLPGARFGQRRGGSAGRLRGGSRATATGRGCAKLVRTTTRLYIGVGQVREWLGEVGARTELQVKVMLDNRMLNGVHQADLLYNKGAHYYWITSRTLKRTAMGKWFLGWNHTPTDGLVLLLRSPSKDEIAAAIAEGFQGKEDDEDTDMSEQQQQQMQLQFQQQQLFQALSPPSPHPGRIQPTRSLPALAYGDEEGMMLLQQQPPVSELEDATEGGQYHRGTPLTAGMRLGPGGDEDEAVSGLSGDSELRRALGPSDPRLMVAIAAAELQRGVYGGSGTPSASNLGRRTTPVPGGGLAVGRGYGGVRDSREMQQLLPGGRSQPGAGGTPGIGSPTYREPVARTGSEGLNPPGGTGTPPSQPRASAAPPTRFTNFSEVPGGTAFANVPMSSENIGLEPQQQQQQQQQRGGAAAMPSQLGATTSIASNLSLAGATQLTGAASMLQASGVAGPIAAPLRLPTNVSELLPPEYLPAAVSVRCTLDGTLQPDIFACEIHRNRHGYCYLYNLPPTVLEGRSQQDWMISEDGCLVLCLKTVQQANVLVENKSVRSNPSNPQGGTLGGGGSSNVDTPGGRGQPPGRGHASLDKPSMGRAQRKSSDADLAAVSAKSQPPDALTGTGVERSPKAQDPHEQAQQAQAMAEDTDVAITAEPAHVVAALPVERKPDTKRDRAAQLLVPRQAIESLYGTVLLPHPVLLRYQIDGEQEQQVYLAEVADAGAGELYLRGASMEPLVGRVLVGWGRGNVLSHQLLVVRLETRPEVAGQGQGKAGTTVGGGRGSGVGGGGARDEEPRRPRSDQAPSPQLPQQLPAGQQGPHQQQQTPNWSTTDEGHLAASRSPASAAAANPFGQQQPALSTVTAAPGSAHPPSRTSPQQQQQQGSPAPGSAAHRQPQALQPAMSGSLPGVGSSMLPPSLSLMNNASSNLLPAQASNLPFSSSAVRQEGNASAAMGVAASGRPASAGARGGAGGGGAAGGTAGQRTSNLDAGGGAMLQAVASATQAPMQAPTSKTGVSGRAAPAAPLYPWEGAVAGQAAPTVFAFGLGLCQEPSSPKGPSEPPSGNKRPQQHQQQPSHPQGRGSGGSALHSVAAESALVPRNTAQTADFSANVGIHLRATQGFATAPSHQQSMHQGPRRMDDEAEHELRRSPTRGSGDLDAAPTNRTGRRAQGSMSDAEVLGLSALAIGGQGDGGPTMRYLPSQGAHGGSVGAAEPAGPSGQEAQPHSQQSRLRGERAHGQSQSWRFDVHPEAQRSEQATGGGRSAACGNIEELPETQPSLTSLPTGGLLREGVRRGDMLGGGSDEGREHTFPRYTDDTYVVGNASGRPGAAGDNIDLAGGGSRGDEGPVGGLTPSSRPAAEAAESRLVSGLNRHNEGAGPGWAGSRRTFTAEATERNDVDMEDMGPGPLTGSAPQLGRADPPLHVGRGQLGLSSSAEQGDGTGADEQQGKGMGGVDFGGQDAVPAGQQHQQAAILARQWRGDGGQALHGSPARQPFDQPIAAAETSRPPLQSQGGGAAVVTDHAMQQHPQKQSLWFPRLDLTGATASAQEQDGTGSVPASMTSEEARACGRDEGDSGEVDRPPQRRGVLRMLSMVVHETDATETQQ</sequence>
<feature type="compositionally biased region" description="Low complexity" evidence="1">
    <location>
        <begin position="996"/>
        <end position="1007"/>
    </location>
</feature>
<feature type="compositionally biased region" description="Basic and acidic residues" evidence="1">
    <location>
        <begin position="1295"/>
        <end position="1307"/>
    </location>
</feature>
<feature type="compositionally biased region" description="Low complexity" evidence="1">
    <location>
        <begin position="527"/>
        <end position="536"/>
    </location>
</feature>
<evidence type="ECO:0000313" key="3">
    <source>
        <dbReference type="Proteomes" id="UP000747399"/>
    </source>
</evidence>
<feature type="region of interest" description="Disordered" evidence="1">
    <location>
        <begin position="710"/>
        <end position="805"/>
    </location>
</feature>
<accession>A0A8J4B400</accession>
<feature type="region of interest" description="Disordered" evidence="1">
    <location>
        <begin position="1207"/>
        <end position="1246"/>
    </location>
</feature>
<feature type="region of interest" description="Disordered" evidence="1">
    <location>
        <begin position="923"/>
        <end position="1069"/>
    </location>
</feature>
<feature type="compositionally biased region" description="Basic and acidic residues" evidence="1">
    <location>
        <begin position="786"/>
        <end position="795"/>
    </location>
</feature>
<reference evidence="2" key="1">
    <citation type="journal article" date="2021" name="Proc. Natl. Acad. Sci. U.S.A.">
        <title>Three genomes in the algal genus Volvox reveal the fate of a haploid sex-determining region after a transition to homothallism.</title>
        <authorList>
            <person name="Yamamoto K."/>
            <person name="Hamaji T."/>
            <person name="Kawai-Toyooka H."/>
            <person name="Matsuzaki R."/>
            <person name="Takahashi F."/>
            <person name="Nishimura Y."/>
            <person name="Kawachi M."/>
            <person name="Noguchi H."/>
            <person name="Minakuchi Y."/>
            <person name="Umen J.G."/>
            <person name="Toyoda A."/>
            <person name="Nozaki H."/>
        </authorList>
    </citation>
    <scope>NUCLEOTIDE SEQUENCE</scope>
    <source>
        <strain evidence="2">NIES-3780</strain>
    </source>
</reference>
<evidence type="ECO:0000313" key="2">
    <source>
        <dbReference type="EMBL" id="GIL51152.1"/>
    </source>
</evidence>
<dbReference type="EMBL" id="BNCO01000010">
    <property type="protein sequence ID" value="GIL51152.1"/>
    <property type="molecule type" value="Genomic_DNA"/>
</dbReference>
<feature type="region of interest" description="Disordered" evidence="1">
    <location>
        <begin position="1480"/>
        <end position="1613"/>
    </location>
</feature>
<keyword evidence="3" id="KW-1185">Reference proteome</keyword>
<feature type="region of interest" description="Disordered" evidence="1">
    <location>
        <begin position="442"/>
        <end position="539"/>
    </location>
</feature>
<gene>
    <name evidence="2" type="ORF">Vafri_7221</name>
</gene>
<protein>
    <submittedName>
        <fullName evidence="2">Uncharacterized protein</fullName>
    </submittedName>
</protein>
<feature type="compositionally biased region" description="Polar residues" evidence="1">
    <location>
        <begin position="1704"/>
        <end position="1721"/>
    </location>
</feature>
<feature type="region of interest" description="Disordered" evidence="1">
    <location>
        <begin position="1704"/>
        <end position="1764"/>
    </location>
</feature>
<organism evidence="2 3">
    <name type="scientific">Volvox africanus</name>
    <dbReference type="NCBI Taxonomy" id="51714"/>
    <lineage>
        <taxon>Eukaryota</taxon>
        <taxon>Viridiplantae</taxon>
        <taxon>Chlorophyta</taxon>
        <taxon>core chlorophytes</taxon>
        <taxon>Chlorophyceae</taxon>
        <taxon>CS clade</taxon>
        <taxon>Chlamydomonadales</taxon>
        <taxon>Volvocaceae</taxon>
        <taxon>Volvox</taxon>
    </lineage>
</organism>
<feature type="compositionally biased region" description="Low complexity" evidence="1">
    <location>
        <begin position="1512"/>
        <end position="1524"/>
    </location>
</feature>